<dbReference type="Pfam" id="PF25832">
    <property type="entry name" value="Fn3_SaeA_2nd"/>
    <property type="match status" value="1"/>
</dbReference>
<dbReference type="OrthoDB" id="4362456at2"/>
<dbReference type="PATRIC" id="fig|1200352.3.peg.121"/>
<name>S4XAX9_9CORY</name>
<feature type="compositionally biased region" description="Pro residues" evidence="1">
    <location>
        <begin position="96"/>
        <end position="106"/>
    </location>
</feature>
<evidence type="ECO:0000259" key="5">
    <source>
        <dbReference type="Pfam" id="PF25835"/>
    </source>
</evidence>
<dbReference type="Pfam" id="PF25834">
    <property type="entry name" value="Fn3_SaeA_4th"/>
    <property type="match status" value="1"/>
</dbReference>
<protein>
    <submittedName>
        <fullName evidence="7">Putative cell surface glycoprotein</fullName>
    </submittedName>
</protein>
<dbReference type="InterPro" id="IPR058694">
    <property type="entry name" value="Fn3_SaeA_4th"/>
</dbReference>
<feature type="domain" description="SaeA fourth Fn3-like" evidence="5">
    <location>
        <begin position="496"/>
        <end position="572"/>
    </location>
</feature>
<feature type="domain" description="SaeA second Fn3-like" evidence="3">
    <location>
        <begin position="283"/>
        <end position="368"/>
    </location>
</feature>
<dbReference type="Proteomes" id="UP000014809">
    <property type="component" value="Chromosome"/>
</dbReference>
<dbReference type="Pfam" id="PF25836">
    <property type="entry name" value="Fn3_SaeA_6th"/>
    <property type="match status" value="1"/>
</dbReference>
<organism evidence="7 8">
    <name type="scientific">Corynebacterium terpenotabidum Y-11</name>
    <dbReference type="NCBI Taxonomy" id="1200352"/>
    <lineage>
        <taxon>Bacteria</taxon>
        <taxon>Bacillati</taxon>
        <taxon>Actinomycetota</taxon>
        <taxon>Actinomycetes</taxon>
        <taxon>Mycobacteriales</taxon>
        <taxon>Corynebacteriaceae</taxon>
        <taxon>Corynebacterium</taxon>
    </lineage>
</organism>
<dbReference type="HOGENOM" id="CLU_017080_0_0_11"/>
<gene>
    <name evidence="7" type="ORF">A606_00630</name>
</gene>
<feature type="domain" description="SaeA fifth Fn3-like" evidence="6">
    <location>
        <begin position="583"/>
        <end position="710"/>
    </location>
</feature>
<dbReference type="RefSeq" id="WP_020440146.1">
    <property type="nucleotide sequence ID" value="NC_021663.1"/>
</dbReference>
<sequence>MNWSQKKPLAPGTPDLPLEVFAEIAALDNPTSEAVLAQFPSGVKDARATAEVIAGIFTGRRPPRPAAAAWPTPAPTTRSADATESDTEGAAEPAAVPTPDPAPAAPEEPAAVSLADQLKLLLGGATSSTEIDDADFEDDEIFHQIFAASDTAYDYSTPDGLISPGAPTVTYESTTAARGDRWGAEDQEPETTESVLITWKPLPGRPRETTLYRVIAADHEVDKEPGAGTELVITHGTAFRDTRPPTSGFRHYMVWAYTWDQLPELVSQTPLLLGEDIAIFPPHNIRLAESGGTVNGTWDARPGHDTVRVFHARKGYSGRLDAPVNMLADGMVERSGFSHRVDVRGLTYEYTLTPLVSFRGTTRSGNPTPTQTMQVSAEIQQVELTTADSYNDGVEDRIILEWTAPPTGSVKVYLTDTPPDPELQLEQIAKGHLDRDRAFSATEWTVEDTDEPGSTVSKSSVWPAGWHQVYATPVNIVEERAWVGNSRVLHKVDNLDEPRLIERVTNQLITFDWPGGADLIDVRTTNDHLRLDQTSYNRQGGVRLSLMSTGDTVTLTPVAVYAGTDKKADTPTVIRYPGLRSYSYNLELKENNQLVLTIWSVDYPDANAPHFRLIHNPTRLPLFIDDGDPVTCSKFKAVGPNQISSDLFQPTLPSAQVFTGNGQAAHMASGLVTATAEDASWWVDNTGFQGGYLRLFIDNVDANLPEQTVADAAPSWSTQSSGFGSGAFGGSLSADTVDSTSDDGASTWHAASIPGIVIEGAVAQRLALPTTGRMM</sequence>
<feature type="compositionally biased region" description="Low complexity" evidence="1">
    <location>
        <begin position="66"/>
        <end position="80"/>
    </location>
</feature>
<feature type="region of interest" description="Disordered" evidence="1">
    <location>
        <begin position="61"/>
        <end position="110"/>
    </location>
</feature>
<evidence type="ECO:0000313" key="8">
    <source>
        <dbReference type="Proteomes" id="UP000014809"/>
    </source>
</evidence>
<dbReference type="InterPro" id="IPR058696">
    <property type="entry name" value="Fn3_SaeA_5th"/>
</dbReference>
<dbReference type="InterPro" id="IPR058693">
    <property type="entry name" value="Fn3_SaeA_3rd"/>
</dbReference>
<evidence type="ECO:0000259" key="3">
    <source>
        <dbReference type="Pfam" id="PF25833"/>
    </source>
</evidence>
<evidence type="ECO:0000313" key="7">
    <source>
        <dbReference type="EMBL" id="AGP29781.1"/>
    </source>
</evidence>
<dbReference type="EMBL" id="CP003696">
    <property type="protein sequence ID" value="AGP29781.1"/>
    <property type="molecule type" value="Genomic_DNA"/>
</dbReference>
<evidence type="ECO:0000259" key="4">
    <source>
        <dbReference type="Pfam" id="PF25834"/>
    </source>
</evidence>
<keyword evidence="8" id="KW-1185">Reference proteome</keyword>
<evidence type="ECO:0000256" key="1">
    <source>
        <dbReference type="SAM" id="MobiDB-lite"/>
    </source>
</evidence>
<accession>S4XAX9</accession>
<dbReference type="STRING" id="1200352.A606_00630"/>
<proteinExistence type="predicted"/>
<dbReference type="eggNOG" id="ENOG50332MG">
    <property type="taxonomic scope" value="Bacteria"/>
</dbReference>
<dbReference type="Pfam" id="PF25835">
    <property type="entry name" value="Fn3_SaeA_5th"/>
    <property type="match status" value="1"/>
</dbReference>
<reference evidence="7 8" key="1">
    <citation type="submission" date="2012-06" db="EMBL/GenBank/DDBJ databases">
        <title>Complete genome sequence of Corynebacterium terpenotabidum Y-11 (=DSM 44721).</title>
        <authorList>
            <person name="Ruckert C."/>
            <person name="Albersmeier A."/>
            <person name="Al-Dilaimi A."/>
            <person name="Szczepanowski R."/>
            <person name="Kalinowski J."/>
        </authorList>
    </citation>
    <scope>NUCLEOTIDE SEQUENCE [LARGE SCALE GENOMIC DNA]</scope>
    <source>
        <strain evidence="7 8">Y-11</strain>
    </source>
</reference>
<dbReference type="InterPro" id="IPR058691">
    <property type="entry name" value="Fn3_SaeA_1st"/>
</dbReference>
<dbReference type="Pfam" id="PF25833">
    <property type="entry name" value="Fn3_SaeA_3rd"/>
    <property type="match status" value="1"/>
</dbReference>
<evidence type="ECO:0000259" key="2">
    <source>
        <dbReference type="Pfam" id="PF25832"/>
    </source>
</evidence>
<feature type="domain" description="SaeA third Fn3-like" evidence="4">
    <location>
        <begin position="394"/>
        <end position="486"/>
    </location>
</feature>
<dbReference type="InterPro" id="IPR058692">
    <property type="entry name" value="Fn3_SaeA_2nd"/>
</dbReference>
<evidence type="ECO:0000259" key="6">
    <source>
        <dbReference type="Pfam" id="PF25836"/>
    </source>
</evidence>
<dbReference type="AlphaFoldDB" id="S4XAX9"/>
<dbReference type="KEGG" id="cter:A606_00630"/>
<feature type="domain" description="SaeA first Fn3-like" evidence="2">
    <location>
        <begin position="190"/>
        <end position="275"/>
    </location>
</feature>